<dbReference type="Proteomes" id="UP000298781">
    <property type="component" value="Chromosome"/>
</dbReference>
<keyword evidence="1" id="KW-0472">Membrane</keyword>
<dbReference type="SMART" id="SM00327">
    <property type="entry name" value="VWA"/>
    <property type="match status" value="1"/>
</dbReference>
<reference evidence="3 4" key="1">
    <citation type="submission" date="2019-04" db="EMBL/GenBank/DDBJ databases">
        <title>Phreatobacter aquaticus sp. nov.</title>
        <authorList>
            <person name="Choi A."/>
        </authorList>
    </citation>
    <scope>NUCLEOTIDE SEQUENCE [LARGE SCALE GENOMIC DNA]</scope>
    <source>
        <strain evidence="3 4">KCTC 52518</strain>
    </source>
</reference>
<dbReference type="KEGG" id="pstg:E8M01_32915"/>
<dbReference type="Gene3D" id="3.40.50.410">
    <property type="entry name" value="von Willebrand factor, type A domain"/>
    <property type="match status" value="1"/>
</dbReference>
<feature type="transmembrane region" description="Helical" evidence="1">
    <location>
        <begin position="15"/>
        <end position="37"/>
    </location>
</feature>
<keyword evidence="4" id="KW-1185">Reference proteome</keyword>
<name>A0A4D7B5G2_9HYPH</name>
<keyword evidence="1" id="KW-1133">Transmembrane helix</keyword>
<dbReference type="RefSeq" id="WP_136964033.1">
    <property type="nucleotide sequence ID" value="NZ_CP039690.1"/>
</dbReference>
<sequence length="399" mass="42738">MWNFFRQFRDDHRGAIAVAFAVALYPIMMMICAAVDLSRVSQQDARLQAAVDAAALSVARQVADGRLTGDLNAAARAVVEGNINPSILTGLAVTAVLDGPAVRVNGSGQIKPMVANLLSDGNLTISATASAIWRTKKIDLVLVLDNTGSMASANKMTALKTAATNLINTLQAVSTNRPDAVRIGIVPFDTQVNVGTAYRNETWLRYPSNLTASSWTGCVIDRDQSHDVSDTTPTSNATNFPARNCSTGKLATILPLTNDWTALTNKVAAMNPSGNTNVTIGLVWGLHMLTPSLPLTNARTLAQEPDLERIIILLTDGDNTQNRWSTTGSEIDARTELACANVKANGIRLYTVRVVDGDAAMLRRCASETTMYHSASTAEQVVPVFQQIAGEISRLRLSQ</sequence>
<dbReference type="SUPFAM" id="SSF53300">
    <property type="entry name" value="vWA-like"/>
    <property type="match status" value="1"/>
</dbReference>
<dbReference type="AlphaFoldDB" id="A0A4D7B5G2"/>
<dbReference type="CDD" id="cd00198">
    <property type="entry name" value="vWFA"/>
    <property type="match status" value="1"/>
</dbReference>
<protein>
    <submittedName>
        <fullName evidence="3">VWA domain-containing protein</fullName>
    </submittedName>
</protein>
<dbReference type="InterPro" id="IPR036465">
    <property type="entry name" value="vWFA_dom_sf"/>
</dbReference>
<proteinExistence type="predicted"/>
<feature type="domain" description="VWFA" evidence="2">
    <location>
        <begin position="139"/>
        <end position="388"/>
    </location>
</feature>
<evidence type="ECO:0000256" key="1">
    <source>
        <dbReference type="SAM" id="Phobius"/>
    </source>
</evidence>
<evidence type="ECO:0000313" key="4">
    <source>
        <dbReference type="Proteomes" id="UP000298781"/>
    </source>
</evidence>
<evidence type="ECO:0000259" key="2">
    <source>
        <dbReference type="PROSITE" id="PS50234"/>
    </source>
</evidence>
<dbReference type="InterPro" id="IPR028087">
    <property type="entry name" value="Tad_N"/>
</dbReference>
<gene>
    <name evidence="3" type="ORF">E8M01_32915</name>
</gene>
<dbReference type="InterPro" id="IPR002035">
    <property type="entry name" value="VWF_A"/>
</dbReference>
<dbReference type="PROSITE" id="PS50234">
    <property type="entry name" value="VWFA"/>
    <property type="match status" value="1"/>
</dbReference>
<keyword evidence="1" id="KW-0812">Transmembrane</keyword>
<accession>A0A4D7B5G2</accession>
<evidence type="ECO:0000313" key="3">
    <source>
        <dbReference type="EMBL" id="QCI68614.1"/>
    </source>
</evidence>
<dbReference type="Pfam" id="PF13400">
    <property type="entry name" value="Tad"/>
    <property type="match status" value="1"/>
</dbReference>
<organism evidence="3 4">
    <name type="scientific">Phreatobacter stygius</name>
    <dbReference type="NCBI Taxonomy" id="1940610"/>
    <lineage>
        <taxon>Bacteria</taxon>
        <taxon>Pseudomonadati</taxon>
        <taxon>Pseudomonadota</taxon>
        <taxon>Alphaproteobacteria</taxon>
        <taxon>Hyphomicrobiales</taxon>
        <taxon>Phreatobacteraceae</taxon>
        <taxon>Phreatobacter</taxon>
    </lineage>
</organism>
<dbReference type="EMBL" id="CP039690">
    <property type="protein sequence ID" value="QCI68614.1"/>
    <property type="molecule type" value="Genomic_DNA"/>
</dbReference>
<dbReference type="OrthoDB" id="7522752at2"/>